<evidence type="ECO:0000256" key="4">
    <source>
        <dbReference type="ARBA" id="ARBA00022692"/>
    </source>
</evidence>
<reference evidence="9" key="1">
    <citation type="submission" date="2020-09" db="EMBL/GenBank/DDBJ databases">
        <title>A novel bacterium of genus Paenibacillus, isolated from South China Sea.</title>
        <authorList>
            <person name="Huang H."/>
            <person name="Mo K."/>
            <person name="Hu Y."/>
        </authorList>
    </citation>
    <scope>NUCLEOTIDE SEQUENCE</scope>
    <source>
        <strain evidence="9">IB182496</strain>
    </source>
</reference>
<dbReference type="RefSeq" id="WP_190913669.1">
    <property type="nucleotide sequence ID" value="NZ_JACXIZ010000002.1"/>
</dbReference>
<feature type="transmembrane region" description="Helical" evidence="7">
    <location>
        <begin position="175"/>
        <end position="201"/>
    </location>
</feature>
<feature type="transmembrane region" description="Helical" evidence="7">
    <location>
        <begin position="21"/>
        <end position="44"/>
    </location>
</feature>
<dbReference type="Gene3D" id="1.10.3720.10">
    <property type="entry name" value="MetI-like"/>
    <property type="match status" value="1"/>
</dbReference>
<gene>
    <name evidence="9" type="ORF">IDH44_00515</name>
</gene>
<dbReference type="AlphaFoldDB" id="A0A927BNA0"/>
<keyword evidence="2 7" id="KW-0813">Transport</keyword>
<evidence type="ECO:0000313" key="10">
    <source>
        <dbReference type="Proteomes" id="UP000621560"/>
    </source>
</evidence>
<evidence type="ECO:0000259" key="8">
    <source>
        <dbReference type="PROSITE" id="PS50928"/>
    </source>
</evidence>
<evidence type="ECO:0000256" key="1">
    <source>
        <dbReference type="ARBA" id="ARBA00004651"/>
    </source>
</evidence>
<dbReference type="GO" id="GO:0055085">
    <property type="term" value="P:transmembrane transport"/>
    <property type="evidence" value="ECO:0007669"/>
    <property type="project" value="InterPro"/>
</dbReference>
<dbReference type="InterPro" id="IPR000515">
    <property type="entry name" value="MetI-like"/>
</dbReference>
<dbReference type="InterPro" id="IPR035906">
    <property type="entry name" value="MetI-like_sf"/>
</dbReference>
<proteinExistence type="inferred from homology"/>
<dbReference type="PANTHER" id="PTHR43227:SF11">
    <property type="entry name" value="BLL4140 PROTEIN"/>
    <property type="match status" value="1"/>
</dbReference>
<keyword evidence="10" id="KW-1185">Reference proteome</keyword>
<dbReference type="PANTHER" id="PTHR43227">
    <property type="entry name" value="BLL4140 PROTEIN"/>
    <property type="match status" value="1"/>
</dbReference>
<accession>A0A927BNA0</accession>
<dbReference type="SUPFAM" id="SSF161098">
    <property type="entry name" value="MetI-like"/>
    <property type="match status" value="1"/>
</dbReference>
<organism evidence="9 10">
    <name type="scientific">Paenibacillus sabuli</name>
    <dbReference type="NCBI Taxonomy" id="2772509"/>
    <lineage>
        <taxon>Bacteria</taxon>
        <taxon>Bacillati</taxon>
        <taxon>Bacillota</taxon>
        <taxon>Bacilli</taxon>
        <taxon>Bacillales</taxon>
        <taxon>Paenibacillaceae</taxon>
        <taxon>Paenibacillus</taxon>
    </lineage>
</organism>
<evidence type="ECO:0000256" key="3">
    <source>
        <dbReference type="ARBA" id="ARBA00022475"/>
    </source>
</evidence>
<comment type="caution">
    <text evidence="9">The sequence shown here is derived from an EMBL/GenBank/DDBJ whole genome shotgun (WGS) entry which is preliminary data.</text>
</comment>
<evidence type="ECO:0000256" key="6">
    <source>
        <dbReference type="ARBA" id="ARBA00023136"/>
    </source>
</evidence>
<comment type="subcellular location">
    <subcellularLocation>
        <location evidence="1 7">Cell membrane</location>
        <topology evidence="1 7">Multi-pass membrane protein</topology>
    </subcellularLocation>
</comment>
<dbReference type="Proteomes" id="UP000621560">
    <property type="component" value="Unassembled WGS sequence"/>
</dbReference>
<dbReference type="CDD" id="cd06261">
    <property type="entry name" value="TM_PBP2"/>
    <property type="match status" value="1"/>
</dbReference>
<feature type="transmembrane region" description="Helical" evidence="7">
    <location>
        <begin position="135"/>
        <end position="155"/>
    </location>
</feature>
<comment type="similarity">
    <text evidence="7">Belongs to the binding-protein-dependent transport system permease family.</text>
</comment>
<dbReference type="Pfam" id="PF00528">
    <property type="entry name" value="BPD_transp_1"/>
    <property type="match status" value="1"/>
</dbReference>
<feature type="domain" description="ABC transmembrane type-1" evidence="8">
    <location>
        <begin position="89"/>
        <end position="302"/>
    </location>
</feature>
<dbReference type="PROSITE" id="PS50928">
    <property type="entry name" value="ABC_TM1"/>
    <property type="match status" value="1"/>
</dbReference>
<dbReference type="GO" id="GO:0005886">
    <property type="term" value="C:plasma membrane"/>
    <property type="evidence" value="ECO:0007669"/>
    <property type="project" value="UniProtKB-SubCell"/>
</dbReference>
<dbReference type="InterPro" id="IPR050809">
    <property type="entry name" value="UgpAE/MalFG_permease"/>
</dbReference>
<feature type="transmembrane region" description="Helical" evidence="7">
    <location>
        <begin position="93"/>
        <end position="114"/>
    </location>
</feature>
<keyword evidence="3" id="KW-1003">Cell membrane</keyword>
<sequence>MPQPAAALGERRHRGSAYRLWRSYTSHLSLILMFLPGFVLFFVFEYFPLYGVLIAFKDYRLLEGVMGSPWAGLAHFERLFTGPGFKDALRNTVIIAALKLVIAFPAPIILALMLNEVRVLLFRKIIQTVSYLPHFFSWVILSGMMFAFLSLDGGFNQLLGLIGVEPVSWLLYPDYFYGILVASDIWQSIGWGSIIYFAALAAIDPTLYDAAIVDGAGRGQRAWHITLPSIMPTVIIVFLLGISGFLSVGFDQVYNLMTPATSQVAEILDTYVLRRLLALDYALGTAAGIFKAIVGLALVLIGNALVKLYDKEQGLW</sequence>
<evidence type="ECO:0000256" key="2">
    <source>
        <dbReference type="ARBA" id="ARBA00022448"/>
    </source>
</evidence>
<evidence type="ECO:0000256" key="5">
    <source>
        <dbReference type="ARBA" id="ARBA00022989"/>
    </source>
</evidence>
<evidence type="ECO:0000256" key="7">
    <source>
        <dbReference type="RuleBase" id="RU363032"/>
    </source>
</evidence>
<keyword evidence="5 7" id="KW-1133">Transmembrane helix</keyword>
<feature type="transmembrane region" description="Helical" evidence="7">
    <location>
        <begin position="281"/>
        <end position="306"/>
    </location>
</feature>
<dbReference type="EMBL" id="JACXIZ010000002">
    <property type="protein sequence ID" value="MBD2843656.1"/>
    <property type="molecule type" value="Genomic_DNA"/>
</dbReference>
<feature type="transmembrane region" description="Helical" evidence="7">
    <location>
        <begin position="222"/>
        <end position="246"/>
    </location>
</feature>
<keyword evidence="6 7" id="KW-0472">Membrane</keyword>
<protein>
    <submittedName>
        <fullName evidence="9">Sugar ABC transporter permease</fullName>
    </submittedName>
</protein>
<keyword evidence="4 7" id="KW-0812">Transmembrane</keyword>
<evidence type="ECO:0000313" key="9">
    <source>
        <dbReference type="EMBL" id="MBD2843656.1"/>
    </source>
</evidence>
<name>A0A927BNA0_9BACL</name>